<name>A0A5P8NY55_9BACT</name>
<feature type="domain" description="6-hydroxymethylpterin diphosphokinase MptE-like" evidence="1">
    <location>
        <begin position="277"/>
        <end position="429"/>
    </location>
</feature>
<keyword evidence="4" id="KW-1185">Reference proteome</keyword>
<evidence type="ECO:0000259" key="2">
    <source>
        <dbReference type="Pfam" id="PF20157"/>
    </source>
</evidence>
<dbReference type="EMBL" id="CP043617">
    <property type="protein sequence ID" value="QFR48340.1"/>
    <property type="molecule type" value="Genomic_DNA"/>
</dbReference>
<protein>
    <submittedName>
        <fullName evidence="3">Motility associated factor glycosyltransferase family protein</fullName>
    </submittedName>
</protein>
<dbReference type="Proteomes" id="UP000326944">
    <property type="component" value="Chromosome"/>
</dbReference>
<dbReference type="InterPro" id="IPR045376">
    <property type="entry name" value="Maf_N"/>
</dbReference>
<dbReference type="AlphaFoldDB" id="A0A5P8NY55"/>
<reference evidence="3 4" key="1">
    <citation type="submission" date="2019-09" db="EMBL/GenBank/DDBJ databases">
        <title>Sulfurimonas gotlandica sp. nov., a chemoautotrophic and psychrotolerant epsilonproteobacterium isolated from a pelagic redoxcline, and an emended description of the genus Sulfurimonas.</title>
        <authorList>
            <person name="Wang S."/>
            <person name="Jiang L."/>
            <person name="Shao S."/>
        </authorList>
    </citation>
    <scope>NUCLEOTIDE SEQUENCE [LARGE SCALE GENOMIC DNA]</scope>
    <source>
        <strain evidence="3 4">GYSZ_1</strain>
    </source>
</reference>
<sequence>MNSIEQQVINNYNENMSYLEKNYEAVFTKVKALEILMEEGELPQKYDLEYRNGYFDVIDLSSKNFLYNQDSNIYSDKLAKQISFKKNEQVFETFYNYDFSDKALDKSKTNDAMSMYSNSAEIIQYYNNNIHKTDSLKSINKIIFIGLGLGLHLNSVLNTTNSNSILIIEDDIELFRLSLFVNNYKQILDGKIAFFSIAHTKEEFKNIFYSFYLDSFVRNHFIKFSLFSDAYEQKIQMIQELIISRTEKTYPHEFLLHKNKQVLKRINEKYNFLNLKSDPSLNIFADKPALIIGAGPSLDKNLKWLSKYADEFIIFAALASIPTLKKQSITPDFVLQIDEKVLATTKLLDKIGDVSILKDAICIFSASVPDTLFKLFPSKNIFLTEDRTNYFSEHQKIEAASIGEYMYAISLYLNAKNIYFLGLDLAISDDGSTHTDNHQLNKKLDISSSEKLNQNISLDKSTFHVKGNFREKVLTTPLFAMSIPYINFYTSVLKKDSQKVFNLNDGAYFENVIPFKTDAYVSTSLTTPINKKNILDYLKSISSHKLTQADRKSKILTYKQAIEKFYESASSDDITFIRNYTEMLSIIFNSQRNELQEILSIYILNTSTYIVDFFNTRELKNQKKHIKNMKKMIYKNMKEIVNFYDSMIDEIVQ</sequence>
<organism evidence="3 4">
    <name type="scientific">Sulfurimonas lithotrophica</name>
    <dbReference type="NCBI Taxonomy" id="2590022"/>
    <lineage>
        <taxon>Bacteria</taxon>
        <taxon>Pseudomonadati</taxon>
        <taxon>Campylobacterota</taxon>
        <taxon>Epsilonproteobacteria</taxon>
        <taxon>Campylobacterales</taxon>
        <taxon>Sulfurimonadaceae</taxon>
        <taxon>Sulfurimonas</taxon>
    </lineage>
</organism>
<dbReference type="RefSeq" id="WP_152306283.1">
    <property type="nucleotide sequence ID" value="NZ_CP043617.1"/>
</dbReference>
<dbReference type="PANTHER" id="PTHR41786">
    <property type="entry name" value="MOTILITY ACCESSORY FACTOR MAF"/>
    <property type="match status" value="1"/>
</dbReference>
<dbReference type="GO" id="GO:0016740">
    <property type="term" value="F:transferase activity"/>
    <property type="evidence" value="ECO:0007669"/>
    <property type="project" value="UniProtKB-KW"/>
</dbReference>
<gene>
    <name evidence="3" type="ORF">FJR48_00805</name>
</gene>
<evidence type="ECO:0000313" key="3">
    <source>
        <dbReference type="EMBL" id="QFR48340.1"/>
    </source>
</evidence>
<evidence type="ECO:0000259" key="1">
    <source>
        <dbReference type="Pfam" id="PF01973"/>
    </source>
</evidence>
<dbReference type="InterPro" id="IPR002826">
    <property type="entry name" value="MptE-like"/>
</dbReference>
<dbReference type="KEGG" id="sulg:FJR48_00805"/>
<dbReference type="Pfam" id="PF01973">
    <property type="entry name" value="MptE-like"/>
    <property type="match status" value="1"/>
</dbReference>
<dbReference type="OrthoDB" id="5291305at2"/>
<dbReference type="PANTHER" id="PTHR41786:SF1">
    <property type="entry name" value="6-HYDROXYMETHYLPTERIN DIPHOSPHOKINASE MPTE-LIKE DOMAIN-CONTAINING PROTEIN"/>
    <property type="match status" value="1"/>
</dbReference>
<keyword evidence="3" id="KW-0808">Transferase</keyword>
<feature type="domain" description="Glycosyltransferase Maf N-terminal" evidence="2">
    <location>
        <begin position="66"/>
        <end position="189"/>
    </location>
</feature>
<evidence type="ECO:0000313" key="4">
    <source>
        <dbReference type="Proteomes" id="UP000326944"/>
    </source>
</evidence>
<proteinExistence type="predicted"/>
<accession>A0A5P8NY55</accession>
<dbReference type="Pfam" id="PF20157">
    <property type="entry name" value="Maf_flag10_N"/>
    <property type="match status" value="1"/>
</dbReference>